<name>A0A4R6SX14_9SPHI</name>
<organism evidence="2 3">
    <name type="scientific">Pedobacter metabolipauper</name>
    <dbReference type="NCBI Taxonomy" id="425513"/>
    <lineage>
        <taxon>Bacteria</taxon>
        <taxon>Pseudomonadati</taxon>
        <taxon>Bacteroidota</taxon>
        <taxon>Sphingobacteriia</taxon>
        <taxon>Sphingobacteriales</taxon>
        <taxon>Sphingobacteriaceae</taxon>
        <taxon>Pedobacter</taxon>
    </lineage>
</organism>
<dbReference type="AlphaFoldDB" id="A0A4R6SX14"/>
<gene>
    <name evidence="2" type="ORF">ATK78_2150</name>
</gene>
<dbReference type="InterPro" id="IPR001296">
    <property type="entry name" value="Glyco_trans_1"/>
</dbReference>
<evidence type="ECO:0000259" key="1">
    <source>
        <dbReference type="Pfam" id="PF00534"/>
    </source>
</evidence>
<sequence>MIILTHPTGNANVRAAASGLNDAGLLKEFHTSIASYPGNFLDKLSGIGPLAEIGRRSFDPKLSGITRMWPWWELARLCASKFGFRKLTDHQTGIFSTFSVYLHHDRNTAAIVRSSVPKNLEAVYAYEDGAEYSFQAAKEKGITCFYDLPIGYWKTARKLMEKEKERWPEWSMTMGGLLDSARKLQRKDNELILADFIFVASSFTASTLKDFEGPLAEIKVIPYGFPKPVSARTYTYHTRKRKLKLLFVGGLSQRKGIADLFAAVEELSSDVELTVVGRKSVDHCEALNTALSKHQWIPSLPHAEVLKLMGEHDVLVFPSLFEGFGLVITEAMSQGTPVITTERTAGPDLIVDGQNGWLVEAGNVNQLRQAITNLVNNPEHVSKAGYLAIETARLRPWNVYGEELADAIKNNLKTKI</sequence>
<dbReference type="SUPFAM" id="SSF53756">
    <property type="entry name" value="UDP-Glycosyltransferase/glycogen phosphorylase"/>
    <property type="match status" value="1"/>
</dbReference>
<accession>A0A4R6SX14</accession>
<evidence type="ECO:0000313" key="2">
    <source>
        <dbReference type="EMBL" id="TDQ09991.1"/>
    </source>
</evidence>
<dbReference type="EMBL" id="SNYC01000004">
    <property type="protein sequence ID" value="TDQ09991.1"/>
    <property type="molecule type" value="Genomic_DNA"/>
</dbReference>
<comment type="caution">
    <text evidence="2">The sequence shown here is derived from an EMBL/GenBank/DDBJ whole genome shotgun (WGS) entry which is preliminary data.</text>
</comment>
<proteinExistence type="predicted"/>
<evidence type="ECO:0000313" key="3">
    <source>
        <dbReference type="Proteomes" id="UP000295620"/>
    </source>
</evidence>
<dbReference type="PANTHER" id="PTHR12526:SF638">
    <property type="entry name" value="SPORE COAT PROTEIN SA"/>
    <property type="match status" value="1"/>
</dbReference>
<dbReference type="OrthoDB" id="596635at2"/>
<dbReference type="GO" id="GO:0016757">
    <property type="term" value="F:glycosyltransferase activity"/>
    <property type="evidence" value="ECO:0007669"/>
    <property type="project" value="InterPro"/>
</dbReference>
<keyword evidence="2" id="KW-0808">Transferase</keyword>
<dbReference type="Gene3D" id="3.40.50.2000">
    <property type="entry name" value="Glycogen Phosphorylase B"/>
    <property type="match status" value="2"/>
</dbReference>
<dbReference type="Proteomes" id="UP000295620">
    <property type="component" value="Unassembled WGS sequence"/>
</dbReference>
<feature type="domain" description="Glycosyl transferase family 1" evidence="1">
    <location>
        <begin position="240"/>
        <end position="386"/>
    </location>
</feature>
<dbReference type="CDD" id="cd03801">
    <property type="entry name" value="GT4_PimA-like"/>
    <property type="match status" value="1"/>
</dbReference>
<reference evidence="2 3" key="1">
    <citation type="submission" date="2019-03" db="EMBL/GenBank/DDBJ databases">
        <title>Genomic Encyclopedia of Archaeal and Bacterial Type Strains, Phase II (KMG-II): from individual species to whole genera.</title>
        <authorList>
            <person name="Goeker M."/>
        </authorList>
    </citation>
    <scope>NUCLEOTIDE SEQUENCE [LARGE SCALE GENOMIC DNA]</scope>
    <source>
        <strain evidence="2 3">DSM 19035</strain>
    </source>
</reference>
<protein>
    <submittedName>
        <fullName evidence="2">Glycosyl transferase family 1</fullName>
    </submittedName>
</protein>
<keyword evidence="3" id="KW-1185">Reference proteome</keyword>
<dbReference type="PANTHER" id="PTHR12526">
    <property type="entry name" value="GLYCOSYLTRANSFERASE"/>
    <property type="match status" value="1"/>
</dbReference>
<dbReference type="RefSeq" id="WP_133576035.1">
    <property type="nucleotide sequence ID" value="NZ_SNYC01000004.1"/>
</dbReference>
<dbReference type="Pfam" id="PF00534">
    <property type="entry name" value="Glycos_transf_1"/>
    <property type="match status" value="1"/>
</dbReference>